<dbReference type="RefSeq" id="WP_092307710.1">
    <property type="nucleotide sequence ID" value="NZ_FOZV01000002.1"/>
</dbReference>
<gene>
    <name evidence="1" type="ORF">SAMN05192570_1150</name>
</gene>
<organism evidence="1 2">
    <name type="scientific">Brevundimonas viscosa</name>
    <dbReference type="NCBI Taxonomy" id="871741"/>
    <lineage>
        <taxon>Bacteria</taxon>
        <taxon>Pseudomonadati</taxon>
        <taxon>Pseudomonadota</taxon>
        <taxon>Alphaproteobacteria</taxon>
        <taxon>Caulobacterales</taxon>
        <taxon>Caulobacteraceae</taxon>
        <taxon>Brevundimonas</taxon>
    </lineage>
</organism>
<evidence type="ECO:0000313" key="1">
    <source>
        <dbReference type="EMBL" id="SFS42026.1"/>
    </source>
</evidence>
<reference evidence="2" key="1">
    <citation type="submission" date="2016-10" db="EMBL/GenBank/DDBJ databases">
        <authorList>
            <person name="Varghese N."/>
            <person name="Submissions S."/>
        </authorList>
    </citation>
    <scope>NUCLEOTIDE SEQUENCE [LARGE SCALE GENOMIC DNA]</scope>
    <source>
        <strain evidence="2">CGMCC 1.10683</strain>
    </source>
</reference>
<dbReference type="EMBL" id="FOZV01000002">
    <property type="protein sequence ID" value="SFS42026.1"/>
    <property type="molecule type" value="Genomic_DNA"/>
</dbReference>
<keyword evidence="2" id="KW-1185">Reference proteome</keyword>
<sequence>MARPQIIREEHGVVLMFIDAPREARSGTGGPHYRITSKRAVQPIVRSDRAEADVCFLREVAASKRDPLVEKILAAGL</sequence>
<protein>
    <submittedName>
        <fullName evidence="1">Uncharacterized protein</fullName>
    </submittedName>
</protein>
<dbReference type="AlphaFoldDB" id="A0A1I6PPA3"/>
<dbReference type="Proteomes" id="UP000198788">
    <property type="component" value="Unassembled WGS sequence"/>
</dbReference>
<name>A0A1I6PPA3_9CAUL</name>
<proteinExistence type="predicted"/>
<accession>A0A1I6PPA3</accession>
<evidence type="ECO:0000313" key="2">
    <source>
        <dbReference type="Proteomes" id="UP000198788"/>
    </source>
</evidence>